<evidence type="ECO:0000256" key="1">
    <source>
        <dbReference type="SAM" id="MobiDB-lite"/>
    </source>
</evidence>
<dbReference type="InParanoid" id="A0A0D0DNQ0"/>
<feature type="region of interest" description="Disordered" evidence="1">
    <location>
        <begin position="1"/>
        <end position="41"/>
    </location>
</feature>
<dbReference type="Proteomes" id="UP000054538">
    <property type="component" value="Unassembled WGS sequence"/>
</dbReference>
<proteinExistence type="predicted"/>
<dbReference type="Pfam" id="PF16589">
    <property type="entry name" value="BRCT_2"/>
    <property type="match status" value="1"/>
</dbReference>
<evidence type="ECO:0000313" key="4">
    <source>
        <dbReference type="Proteomes" id="UP000054538"/>
    </source>
</evidence>
<reference evidence="4" key="2">
    <citation type="submission" date="2015-01" db="EMBL/GenBank/DDBJ databases">
        <title>Evolutionary Origins and Diversification of the Mycorrhizal Mutualists.</title>
        <authorList>
            <consortium name="DOE Joint Genome Institute"/>
            <consortium name="Mycorrhizal Genomics Consortium"/>
            <person name="Kohler A."/>
            <person name="Kuo A."/>
            <person name="Nagy L.G."/>
            <person name="Floudas D."/>
            <person name="Copeland A."/>
            <person name="Barry K.W."/>
            <person name="Cichocki N."/>
            <person name="Veneault-Fourrey C."/>
            <person name="LaButti K."/>
            <person name="Lindquist E.A."/>
            <person name="Lipzen A."/>
            <person name="Lundell T."/>
            <person name="Morin E."/>
            <person name="Murat C."/>
            <person name="Riley R."/>
            <person name="Ohm R."/>
            <person name="Sun H."/>
            <person name="Tunlid A."/>
            <person name="Henrissat B."/>
            <person name="Grigoriev I.V."/>
            <person name="Hibbett D.S."/>
            <person name="Martin F."/>
        </authorList>
    </citation>
    <scope>NUCLEOTIDE SEQUENCE [LARGE SCALE GENOMIC DNA]</scope>
    <source>
        <strain evidence="4">Ve08.2h10</strain>
    </source>
</reference>
<feature type="domain" description="BRCT" evidence="2">
    <location>
        <begin position="132"/>
        <end position="225"/>
    </location>
</feature>
<evidence type="ECO:0000259" key="2">
    <source>
        <dbReference type="PROSITE" id="PS50172"/>
    </source>
</evidence>
<sequence>MDKYLTVRKPIASTSRVEGVKSTPPSSRPTVAPYPPRNKVDEDKQRLARISAPLYVDGKKPSSSAITKHLLKTLSDESNPITHSNIYERSDFVVSAATGHQRGEGRTPAGNNRDTYFEDRKRKLAVQRKEEPTLGVLSDVRVYIGGYLSGTTDIEMKRIVALAGGTTLLAPNAATHILTSQQLSGSKTHKILTTKSRNSVHVVAPEWVTDSIKAGKRLQESRYAVIKPSTTRNLVDMLKAGGSSTS</sequence>
<dbReference type="SUPFAM" id="SSF52113">
    <property type="entry name" value="BRCT domain"/>
    <property type="match status" value="1"/>
</dbReference>
<dbReference type="SMART" id="SM00292">
    <property type="entry name" value="BRCT"/>
    <property type="match status" value="1"/>
</dbReference>
<dbReference type="EMBL" id="KN824830">
    <property type="protein sequence ID" value="KIL00588.1"/>
    <property type="molecule type" value="Genomic_DNA"/>
</dbReference>
<organism evidence="3 4">
    <name type="scientific">Paxillus rubicundulus Ve08.2h10</name>
    <dbReference type="NCBI Taxonomy" id="930991"/>
    <lineage>
        <taxon>Eukaryota</taxon>
        <taxon>Fungi</taxon>
        <taxon>Dikarya</taxon>
        <taxon>Basidiomycota</taxon>
        <taxon>Agaricomycotina</taxon>
        <taxon>Agaricomycetes</taxon>
        <taxon>Agaricomycetidae</taxon>
        <taxon>Boletales</taxon>
        <taxon>Paxilineae</taxon>
        <taxon>Paxillaceae</taxon>
        <taxon>Paxillus</taxon>
    </lineage>
</organism>
<accession>A0A0D0DNQ0</accession>
<dbReference type="Gene3D" id="3.40.50.10190">
    <property type="entry name" value="BRCT domain"/>
    <property type="match status" value="1"/>
</dbReference>
<dbReference type="PROSITE" id="PS50172">
    <property type="entry name" value="BRCT"/>
    <property type="match status" value="1"/>
</dbReference>
<dbReference type="OrthoDB" id="427711at2759"/>
<evidence type="ECO:0000313" key="3">
    <source>
        <dbReference type="EMBL" id="KIL00588.1"/>
    </source>
</evidence>
<dbReference type="STRING" id="930991.A0A0D0DNQ0"/>
<dbReference type="HOGENOM" id="CLU_083061_0_0_1"/>
<dbReference type="InterPro" id="IPR036420">
    <property type="entry name" value="BRCT_dom_sf"/>
</dbReference>
<gene>
    <name evidence="3" type="ORF">PAXRUDRAFT_821487</name>
</gene>
<reference evidence="3 4" key="1">
    <citation type="submission" date="2014-04" db="EMBL/GenBank/DDBJ databases">
        <authorList>
            <consortium name="DOE Joint Genome Institute"/>
            <person name="Kuo A."/>
            <person name="Kohler A."/>
            <person name="Jargeat P."/>
            <person name="Nagy L.G."/>
            <person name="Floudas D."/>
            <person name="Copeland A."/>
            <person name="Barry K.W."/>
            <person name="Cichocki N."/>
            <person name="Veneault-Fourrey C."/>
            <person name="LaButti K."/>
            <person name="Lindquist E.A."/>
            <person name="Lipzen A."/>
            <person name="Lundell T."/>
            <person name="Morin E."/>
            <person name="Murat C."/>
            <person name="Sun H."/>
            <person name="Tunlid A."/>
            <person name="Henrissat B."/>
            <person name="Grigoriev I.V."/>
            <person name="Hibbett D.S."/>
            <person name="Martin F."/>
            <person name="Nordberg H.P."/>
            <person name="Cantor M.N."/>
            <person name="Hua S.X."/>
        </authorList>
    </citation>
    <scope>NUCLEOTIDE SEQUENCE [LARGE SCALE GENOMIC DNA]</scope>
    <source>
        <strain evidence="3 4">Ve08.2h10</strain>
    </source>
</reference>
<dbReference type="AlphaFoldDB" id="A0A0D0DNQ0"/>
<dbReference type="InterPro" id="IPR001357">
    <property type="entry name" value="BRCT_dom"/>
</dbReference>
<protein>
    <recommendedName>
        <fullName evidence="2">BRCT domain-containing protein</fullName>
    </recommendedName>
</protein>
<keyword evidence="4" id="KW-1185">Reference proteome</keyword>
<name>A0A0D0DNQ0_9AGAM</name>